<evidence type="ECO:0000313" key="2">
    <source>
        <dbReference type="EMBL" id="MBB6371022.1"/>
    </source>
</evidence>
<gene>
    <name evidence="2" type="ORF">HNP36_002098</name>
</gene>
<dbReference type="EMBL" id="JACHLC010000002">
    <property type="protein sequence ID" value="MBB6371022.1"/>
    <property type="molecule type" value="Genomic_DNA"/>
</dbReference>
<evidence type="ECO:0000256" key="1">
    <source>
        <dbReference type="SAM" id="Phobius"/>
    </source>
</evidence>
<feature type="transmembrane region" description="Helical" evidence="1">
    <location>
        <begin position="12"/>
        <end position="32"/>
    </location>
</feature>
<reference evidence="2 3" key="1">
    <citation type="submission" date="2020-08" db="EMBL/GenBank/DDBJ databases">
        <title>Functional genomics of gut bacteria from endangered species of beetles.</title>
        <authorList>
            <person name="Carlos-Shanley C."/>
        </authorList>
    </citation>
    <scope>NUCLEOTIDE SEQUENCE [LARGE SCALE GENOMIC DNA]</scope>
    <source>
        <strain evidence="2 3">S00136</strain>
    </source>
</reference>
<keyword evidence="1" id="KW-0472">Membrane</keyword>
<keyword evidence="3" id="KW-1185">Reference proteome</keyword>
<organism evidence="2 3">
    <name type="scientific">Chryseobacterium shigense</name>
    <dbReference type="NCBI Taxonomy" id="297244"/>
    <lineage>
        <taxon>Bacteria</taxon>
        <taxon>Pseudomonadati</taxon>
        <taxon>Bacteroidota</taxon>
        <taxon>Flavobacteriia</taxon>
        <taxon>Flavobacteriales</taxon>
        <taxon>Weeksellaceae</taxon>
        <taxon>Chryseobacterium group</taxon>
        <taxon>Chryseobacterium</taxon>
    </lineage>
</organism>
<protein>
    <submittedName>
        <fullName evidence="2">Uncharacterized protein</fullName>
    </submittedName>
</protein>
<dbReference type="PROSITE" id="PS51257">
    <property type="entry name" value="PROKAR_LIPOPROTEIN"/>
    <property type="match status" value="1"/>
</dbReference>
<sequence>MGGKIENKHFFRAYRLIYFSTLLVFAGCYPIYEILDNYRAKI</sequence>
<keyword evidence="1" id="KW-1133">Transmembrane helix</keyword>
<name>A0A841NG69_9FLAO</name>
<dbReference type="Proteomes" id="UP000589738">
    <property type="component" value="Unassembled WGS sequence"/>
</dbReference>
<accession>A0A841NG69</accession>
<dbReference type="AlphaFoldDB" id="A0A841NG69"/>
<proteinExistence type="predicted"/>
<comment type="caution">
    <text evidence="2">The sequence shown here is derived from an EMBL/GenBank/DDBJ whole genome shotgun (WGS) entry which is preliminary data.</text>
</comment>
<evidence type="ECO:0000313" key="3">
    <source>
        <dbReference type="Proteomes" id="UP000589738"/>
    </source>
</evidence>
<keyword evidence="1" id="KW-0812">Transmembrane</keyword>